<dbReference type="CDD" id="cd04474">
    <property type="entry name" value="RPA1_DBD_A"/>
    <property type="match status" value="1"/>
</dbReference>
<dbReference type="SUPFAM" id="SSF50249">
    <property type="entry name" value="Nucleic acid-binding proteins"/>
    <property type="match status" value="2"/>
</dbReference>
<dbReference type="AlphaFoldDB" id="A0AAJ7P9B6"/>
<dbReference type="RefSeq" id="XP_018494220.1">
    <property type="nucleotide sequence ID" value="XM_018638704.1"/>
</dbReference>
<dbReference type="Proteomes" id="UP000694867">
    <property type="component" value="Unplaced"/>
</dbReference>
<dbReference type="GO" id="GO:0003677">
    <property type="term" value="F:DNA binding"/>
    <property type="evidence" value="ECO:0007669"/>
    <property type="project" value="UniProtKB-KW"/>
</dbReference>
<reference evidence="9" key="1">
    <citation type="submission" date="2025-08" db="UniProtKB">
        <authorList>
            <consortium name="RefSeq"/>
        </authorList>
    </citation>
    <scope>IDENTIFICATION</scope>
</reference>
<dbReference type="GeneID" id="100907453"/>
<sequence length="354" mass="40148">MGYDSTLLLLTTQELSDSNKYKSRVITSHVIDILQRKRVEWLRIKRKANRYRTTRSRFNHEKGADVEYIPHHDIKFISFISSISCHPSHTRTASTSRDEPQDKKKVKLLSEINVETVGGRIEGRVISKSPLREWKKADAEGKLFTFNLTDNSGEISCIVSGELAEVLFPTISIGSCYEISGFRPKPSHPQYSTTSHSCEIQLSKITRIKKIEGDFLPKKPQSLIKISEILDIENNKSVDLIAIVYDVMIPQMLACRDGQMREKQNVLLVDDSMRTVSLGLWGESIRTLDGKEGHVINIRAAAVKEYNGKKLLSTSSASILKHCESDLTREEQELADWWDREGHSSEFAALSINK</sequence>
<dbReference type="Gene3D" id="2.40.50.140">
    <property type="entry name" value="Nucleic acid-binding proteins"/>
    <property type="match status" value="2"/>
</dbReference>
<dbReference type="KEGG" id="goe:100907453"/>
<organism evidence="8 9">
    <name type="scientific">Galendromus occidentalis</name>
    <name type="common">western predatory mite</name>
    <dbReference type="NCBI Taxonomy" id="34638"/>
    <lineage>
        <taxon>Eukaryota</taxon>
        <taxon>Metazoa</taxon>
        <taxon>Ecdysozoa</taxon>
        <taxon>Arthropoda</taxon>
        <taxon>Chelicerata</taxon>
        <taxon>Arachnida</taxon>
        <taxon>Acari</taxon>
        <taxon>Parasitiformes</taxon>
        <taxon>Mesostigmata</taxon>
        <taxon>Gamasina</taxon>
        <taxon>Phytoseioidea</taxon>
        <taxon>Phytoseiidae</taxon>
        <taxon>Typhlodrominae</taxon>
        <taxon>Galendromus</taxon>
    </lineage>
</organism>
<name>A0AAJ7P9B6_9ACAR</name>
<keyword evidence="4" id="KW-0862">Zinc</keyword>
<accession>A0AAJ7P9B6</accession>
<feature type="domain" description="Replication protein A OB" evidence="7">
    <location>
        <begin position="226"/>
        <end position="319"/>
    </location>
</feature>
<dbReference type="Pfam" id="PF01336">
    <property type="entry name" value="tRNA_anti-codon"/>
    <property type="match status" value="1"/>
</dbReference>
<dbReference type="Pfam" id="PF16900">
    <property type="entry name" value="REPA_OB_2"/>
    <property type="match status" value="1"/>
</dbReference>
<dbReference type="GO" id="GO:0008270">
    <property type="term" value="F:zinc ion binding"/>
    <property type="evidence" value="ECO:0007669"/>
    <property type="project" value="UniProtKB-KW"/>
</dbReference>
<evidence type="ECO:0000256" key="4">
    <source>
        <dbReference type="ARBA" id="ARBA00022833"/>
    </source>
</evidence>
<gene>
    <name evidence="9" type="primary">LOC100907453</name>
</gene>
<feature type="domain" description="OB" evidence="6">
    <location>
        <begin position="120"/>
        <end position="181"/>
    </location>
</feature>
<evidence type="ECO:0000259" key="6">
    <source>
        <dbReference type="Pfam" id="PF01336"/>
    </source>
</evidence>
<proteinExistence type="inferred from homology"/>
<keyword evidence="5 9" id="KW-0238">DNA-binding</keyword>
<evidence type="ECO:0000256" key="1">
    <source>
        <dbReference type="ARBA" id="ARBA00005690"/>
    </source>
</evidence>
<evidence type="ECO:0000313" key="9">
    <source>
        <dbReference type="RefSeq" id="XP_018494220.1"/>
    </source>
</evidence>
<protein>
    <submittedName>
        <fullName evidence="9">Replication protein A 70 kDa DNA-binding subunit</fullName>
    </submittedName>
</protein>
<dbReference type="FunFam" id="2.40.50.140:FF:000041">
    <property type="entry name" value="Replication protein A subunit"/>
    <property type="match status" value="1"/>
</dbReference>
<dbReference type="InterPro" id="IPR012340">
    <property type="entry name" value="NA-bd_OB-fold"/>
</dbReference>
<evidence type="ECO:0000256" key="3">
    <source>
        <dbReference type="ARBA" id="ARBA00022771"/>
    </source>
</evidence>
<evidence type="ECO:0000313" key="8">
    <source>
        <dbReference type="Proteomes" id="UP000694867"/>
    </source>
</evidence>
<keyword evidence="8" id="KW-1185">Reference proteome</keyword>
<comment type="similarity">
    <text evidence="1">Belongs to the replication factor A protein 1 family.</text>
</comment>
<evidence type="ECO:0000256" key="5">
    <source>
        <dbReference type="ARBA" id="ARBA00023125"/>
    </source>
</evidence>
<dbReference type="InterPro" id="IPR031657">
    <property type="entry name" value="REPA_OB_2"/>
</dbReference>
<keyword evidence="2" id="KW-0479">Metal-binding</keyword>
<dbReference type="InterPro" id="IPR004365">
    <property type="entry name" value="NA-bd_OB_tRNA"/>
</dbReference>
<evidence type="ECO:0000256" key="2">
    <source>
        <dbReference type="ARBA" id="ARBA00022723"/>
    </source>
</evidence>
<evidence type="ECO:0000259" key="7">
    <source>
        <dbReference type="Pfam" id="PF16900"/>
    </source>
</evidence>
<keyword evidence="3" id="KW-0863">Zinc-finger</keyword>